<feature type="non-terminal residue" evidence="2">
    <location>
        <position position="1"/>
    </location>
</feature>
<accession>A0A7K7L519</accession>
<dbReference type="PANTHER" id="PTHR16124">
    <property type="entry name" value="MIS18-BINDING PROTEIN 1"/>
    <property type="match status" value="1"/>
</dbReference>
<proteinExistence type="predicted"/>
<dbReference type="Pfam" id="PF09133">
    <property type="entry name" value="SANTA"/>
    <property type="match status" value="1"/>
</dbReference>
<keyword evidence="3" id="KW-1185">Reference proteome</keyword>
<protein>
    <submittedName>
        <fullName evidence="2">M18BP protein</fullName>
    </submittedName>
</protein>
<dbReference type="PANTHER" id="PTHR16124:SF3">
    <property type="entry name" value="MIS18-BINDING PROTEIN 1"/>
    <property type="match status" value="1"/>
</dbReference>
<dbReference type="Proteomes" id="UP000525565">
    <property type="component" value="Unassembled WGS sequence"/>
</dbReference>
<name>A0A7K7L519_9AVES</name>
<dbReference type="InterPro" id="IPR015216">
    <property type="entry name" value="SANTA"/>
</dbReference>
<reference evidence="2 3" key="1">
    <citation type="submission" date="2019-09" db="EMBL/GenBank/DDBJ databases">
        <title>Bird 10,000 Genomes (B10K) Project - Family phase.</title>
        <authorList>
            <person name="Zhang G."/>
        </authorList>
    </citation>
    <scope>NUCLEOTIDE SEQUENCE [LARGE SCALE GENOMIC DNA]</scope>
    <source>
        <strain evidence="2">OUT-0051</strain>
        <tissue evidence="2">Kidney</tissue>
    </source>
</reference>
<evidence type="ECO:0000259" key="1">
    <source>
        <dbReference type="Pfam" id="PF09133"/>
    </source>
</evidence>
<feature type="domain" description="SANTA" evidence="1">
    <location>
        <begin position="4"/>
        <end position="71"/>
    </location>
</feature>
<dbReference type="GO" id="GO:0000775">
    <property type="term" value="C:chromosome, centromeric region"/>
    <property type="evidence" value="ECO:0007669"/>
    <property type="project" value="TreeGrafter"/>
</dbReference>
<dbReference type="AlphaFoldDB" id="A0A7K7L519"/>
<gene>
    <name evidence="2" type="primary">Mis18bp1_0</name>
    <name evidence="2" type="ORF">ASASCU_R03180</name>
</gene>
<sequence length="71" mass="8001">QKKICLTSWSIRVINGNTAICVEGKRKDMKDLCWHSNAIIERVANDQVKTTSGNIYLLQGHIDSALMRKEG</sequence>
<dbReference type="InterPro" id="IPR039110">
    <property type="entry name" value="KNL2-like"/>
</dbReference>
<feature type="non-terminal residue" evidence="2">
    <location>
        <position position="71"/>
    </location>
</feature>
<comment type="caution">
    <text evidence="2">The sequence shown here is derived from an EMBL/GenBank/DDBJ whole genome shotgun (WGS) entry which is preliminary data.</text>
</comment>
<organism evidence="2 3">
    <name type="scientific">Asarcornis scutulata</name>
    <dbReference type="NCBI Taxonomy" id="75869"/>
    <lineage>
        <taxon>Eukaryota</taxon>
        <taxon>Metazoa</taxon>
        <taxon>Chordata</taxon>
        <taxon>Craniata</taxon>
        <taxon>Vertebrata</taxon>
        <taxon>Euteleostomi</taxon>
        <taxon>Archelosauria</taxon>
        <taxon>Archosauria</taxon>
        <taxon>Dinosauria</taxon>
        <taxon>Saurischia</taxon>
        <taxon>Theropoda</taxon>
        <taxon>Coelurosauria</taxon>
        <taxon>Aves</taxon>
        <taxon>Neognathae</taxon>
        <taxon>Galloanserae</taxon>
        <taxon>Anseriformes</taxon>
        <taxon>Anatidae</taxon>
        <taxon>Anatinae</taxon>
        <taxon>Asarcornis</taxon>
    </lineage>
</organism>
<evidence type="ECO:0000313" key="2">
    <source>
        <dbReference type="EMBL" id="NWZ25682.1"/>
    </source>
</evidence>
<dbReference type="EMBL" id="VZSO01000179">
    <property type="protein sequence ID" value="NWZ25682.1"/>
    <property type="molecule type" value="Genomic_DNA"/>
</dbReference>
<evidence type="ECO:0000313" key="3">
    <source>
        <dbReference type="Proteomes" id="UP000525565"/>
    </source>
</evidence>